<dbReference type="AlphaFoldDB" id="A0A1F5LQE3"/>
<comment type="caution">
    <text evidence="3">The sequence shown here is derived from an EMBL/GenBank/DDBJ whole genome shotgun (WGS) entry which is preliminary data.</text>
</comment>
<evidence type="ECO:0000313" key="4">
    <source>
        <dbReference type="Proteomes" id="UP000177622"/>
    </source>
</evidence>
<protein>
    <recommendedName>
        <fullName evidence="5">Secreted protein</fullName>
    </recommendedName>
</protein>
<evidence type="ECO:0000256" key="1">
    <source>
        <dbReference type="SAM" id="MobiDB-lite"/>
    </source>
</evidence>
<dbReference type="EMBL" id="LXJU01000004">
    <property type="protein sequence ID" value="OGE55345.1"/>
    <property type="molecule type" value="Genomic_DNA"/>
</dbReference>
<evidence type="ECO:0008006" key="5">
    <source>
        <dbReference type="Google" id="ProtNLM"/>
    </source>
</evidence>
<feature type="region of interest" description="Disordered" evidence="1">
    <location>
        <begin position="206"/>
        <end position="228"/>
    </location>
</feature>
<accession>A0A1F5LQE3</accession>
<sequence>MKLLIITTVLASLLTSTNATVVKAYKGSSCNGEYVGSVSACGSTGLSQNYKVLSLKLDFQKATASFYKEKPDRYGNCVGVHISRNTDQCVTLPGTKGSKRANGYGLMGYEPAYGSTDPLYDCNPSVVSEGFTRSKKGPIMPGETGIISGNCVVGVSAGQTLTYASPTSGSNFGTFTNTLTGSSTVGAIAITGWNVNYVRSVAPSTSMNNNMSNATGTSSIGDSPGSTLSTNRCRVEQFLGAQDSVGQGFP</sequence>
<name>A0A1F5LQE3_PENAI</name>
<gene>
    <name evidence="3" type="ORF">PENARI_c004G06874</name>
</gene>
<organism evidence="3 4">
    <name type="scientific">Penicillium arizonense</name>
    <dbReference type="NCBI Taxonomy" id="1835702"/>
    <lineage>
        <taxon>Eukaryota</taxon>
        <taxon>Fungi</taxon>
        <taxon>Dikarya</taxon>
        <taxon>Ascomycota</taxon>
        <taxon>Pezizomycotina</taxon>
        <taxon>Eurotiomycetes</taxon>
        <taxon>Eurotiomycetidae</taxon>
        <taxon>Eurotiales</taxon>
        <taxon>Aspergillaceae</taxon>
        <taxon>Penicillium</taxon>
    </lineage>
</organism>
<keyword evidence="2" id="KW-0732">Signal</keyword>
<dbReference type="Proteomes" id="UP000177622">
    <property type="component" value="Unassembled WGS sequence"/>
</dbReference>
<feature type="signal peptide" evidence="2">
    <location>
        <begin position="1"/>
        <end position="19"/>
    </location>
</feature>
<proteinExistence type="predicted"/>
<dbReference type="GeneID" id="34573943"/>
<evidence type="ECO:0000313" key="3">
    <source>
        <dbReference type="EMBL" id="OGE55345.1"/>
    </source>
</evidence>
<evidence type="ECO:0000256" key="2">
    <source>
        <dbReference type="SAM" id="SignalP"/>
    </source>
</evidence>
<feature type="compositionally biased region" description="Low complexity" evidence="1">
    <location>
        <begin position="206"/>
        <end position="219"/>
    </location>
</feature>
<reference evidence="3 4" key="1">
    <citation type="journal article" date="2016" name="Sci. Rep.">
        <title>Penicillium arizonense, a new, genome sequenced fungal species, reveals a high chemical diversity in secreted metabolites.</title>
        <authorList>
            <person name="Grijseels S."/>
            <person name="Nielsen J.C."/>
            <person name="Randelovic M."/>
            <person name="Nielsen J."/>
            <person name="Nielsen K.F."/>
            <person name="Workman M."/>
            <person name="Frisvad J.C."/>
        </authorList>
    </citation>
    <scope>NUCLEOTIDE SEQUENCE [LARGE SCALE GENOMIC DNA]</scope>
    <source>
        <strain evidence="3 4">CBS 141311</strain>
    </source>
</reference>
<feature type="chain" id="PRO_5009519768" description="Secreted protein" evidence="2">
    <location>
        <begin position="20"/>
        <end position="250"/>
    </location>
</feature>
<dbReference type="RefSeq" id="XP_022490775.1">
    <property type="nucleotide sequence ID" value="XM_022629209.1"/>
</dbReference>
<dbReference type="OrthoDB" id="4444487at2759"/>
<keyword evidence="4" id="KW-1185">Reference proteome</keyword>